<evidence type="ECO:0000313" key="4">
    <source>
        <dbReference type="EMBL" id="GEU52798.1"/>
    </source>
</evidence>
<dbReference type="PANTHER" id="PTHR11439">
    <property type="entry name" value="GAG-POL-RELATED RETROTRANSPOSON"/>
    <property type="match status" value="1"/>
</dbReference>
<name>A0A6L2KTM9_TANCI</name>
<feature type="region of interest" description="Disordered" evidence="1">
    <location>
        <begin position="278"/>
        <end position="297"/>
    </location>
</feature>
<dbReference type="EMBL" id="BKCJ010003071">
    <property type="protein sequence ID" value="GEU52798.1"/>
    <property type="molecule type" value="Genomic_DNA"/>
</dbReference>
<accession>A0A6L2KTM9</accession>
<dbReference type="SUPFAM" id="SSF56672">
    <property type="entry name" value="DNA/RNA polymerases"/>
    <property type="match status" value="1"/>
</dbReference>
<sequence length="533" mass="61118">MCGCSTEIIPGLLRSRNVLEESMNLTEIIPGLVSEQNIEPTLAGNLTKYHTAKTLWDSLVITYNSGRDKLQTFNLHCFELIGYLDWWNDGHKKATRIEDQKEAKCTVFVHIPKSYRSKMDPRAKKCIFVGYGITQKGYRYYNLKTRHMFTTMNRDFLETEYYYASQHSGQGERECIDTLSWLKYVTYEEGRNHSTQPKDPNVSVAQEAPNLIPKVSSTHSSLISELVETTNNTSGQGESVQEQEIFATQEDTLVEKIKHMEKQENFPIQKDTSERYALPPRVNRGVPPKRYSPEKMSRGSRYPIANIAKGNLSEEAKAFALSMYSDEIPTNMEQALKSKHWKDAMEEEIKALIKKQHMGEMCLITRKENYRVSVVAKINTIRVLIFVAANKGWPLHQFDVKNAFLHEELKEEIYMEALHGFTNNFREREGTARHGVLFKQNGHLETQLYTDADWIGDKSDRRSTSGYCTLVGGNLVTWRSKKQKVVALSSAKSEFRGITRGITEVLWIRKLLTEIGYPPQEPSKVMSENKAAI</sequence>
<dbReference type="InterPro" id="IPR043502">
    <property type="entry name" value="DNA/RNA_pol_sf"/>
</dbReference>
<comment type="caution">
    <text evidence="4">The sequence shown here is derived from an EMBL/GenBank/DDBJ whole genome shotgun (WGS) entry which is preliminary data.</text>
</comment>
<feature type="domain" description="Reverse transcriptase Ty1/copia-type" evidence="2">
    <location>
        <begin position="372"/>
        <end position="425"/>
    </location>
</feature>
<dbReference type="AlphaFoldDB" id="A0A6L2KTM9"/>
<protein>
    <submittedName>
        <fullName evidence="4">Putative ribonuclease H-like domain-containing protein</fullName>
    </submittedName>
</protein>
<dbReference type="Pfam" id="PF07727">
    <property type="entry name" value="RVT_2"/>
    <property type="match status" value="1"/>
</dbReference>
<dbReference type="Pfam" id="PF25597">
    <property type="entry name" value="SH3_retrovirus"/>
    <property type="match status" value="1"/>
</dbReference>
<reference evidence="4" key="1">
    <citation type="journal article" date="2019" name="Sci. Rep.">
        <title>Draft genome of Tanacetum cinerariifolium, the natural source of mosquito coil.</title>
        <authorList>
            <person name="Yamashiro T."/>
            <person name="Shiraishi A."/>
            <person name="Satake H."/>
            <person name="Nakayama K."/>
        </authorList>
    </citation>
    <scope>NUCLEOTIDE SEQUENCE</scope>
</reference>
<organism evidence="4">
    <name type="scientific">Tanacetum cinerariifolium</name>
    <name type="common">Dalmatian daisy</name>
    <name type="synonym">Chrysanthemum cinerariifolium</name>
    <dbReference type="NCBI Taxonomy" id="118510"/>
    <lineage>
        <taxon>Eukaryota</taxon>
        <taxon>Viridiplantae</taxon>
        <taxon>Streptophyta</taxon>
        <taxon>Embryophyta</taxon>
        <taxon>Tracheophyta</taxon>
        <taxon>Spermatophyta</taxon>
        <taxon>Magnoliopsida</taxon>
        <taxon>eudicotyledons</taxon>
        <taxon>Gunneridae</taxon>
        <taxon>Pentapetalae</taxon>
        <taxon>asterids</taxon>
        <taxon>campanulids</taxon>
        <taxon>Asterales</taxon>
        <taxon>Asteraceae</taxon>
        <taxon>Asteroideae</taxon>
        <taxon>Anthemideae</taxon>
        <taxon>Anthemidinae</taxon>
        <taxon>Tanacetum</taxon>
    </lineage>
</organism>
<feature type="domain" description="Retroviral polymerase SH3-like" evidence="3">
    <location>
        <begin position="105"/>
        <end position="165"/>
    </location>
</feature>
<evidence type="ECO:0000256" key="1">
    <source>
        <dbReference type="SAM" id="MobiDB-lite"/>
    </source>
</evidence>
<dbReference type="InterPro" id="IPR057670">
    <property type="entry name" value="SH3_retrovirus"/>
</dbReference>
<evidence type="ECO:0000259" key="2">
    <source>
        <dbReference type="Pfam" id="PF07727"/>
    </source>
</evidence>
<gene>
    <name evidence="4" type="ORF">Tci_024776</name>
</gene>
<evidence type="ECO:0000259" key="3">
    <source>
        <dbReference type="Pfam" id="PF25597"/>
    </source>
</evidence>
<dbReference type="PANTHER" id="PTHR11439:SF467">
    <property type="entry name" value="INTEGRASE CATALYTIC DOMAIN-CONTAINING PROTEIN"/>
    <property type="match status" value="1"/>
</dbReference>
<dbReference type="CDD" id="cd09272">
    <property type="entry name" value="RNase_HI_RT_Ty1"/>
    <property type="match status" value="1"/>
</dbReference>
<proteinExistence type="predicted"/>
<dbReference type="InterPro" id="IPR013103">
    <property type="entry name" value="RVT_2"/>
</dbReference>